<evidence type="ECO:0000313" key="2">
    <source>
        <dbReference type="Proteomes" id="UP000824782"/>
    </source>
</evidence>
<comment type="caution">
    <text evidence="1">The sequence shown here is derived from an EMBL/GenBank/DDBJ whole genome shotgun (WGS) entry which is preliminary data.</text>
</comment>
<evidence type="ECO:0000313" key="1">
    <source>
        <dbReference type="EMBL" id="KAG8553457.1"/>
    </source>
</evidence>
<protein>
    <submittedName>
        <fullName evidence="1">Uncharacterized protein</fullName>
    </submittedName>
</protein>
<proteinExistence type="predicted"/>
<reference evidence="1" key="1">
    <citation type="thesis" date="2020" institute="ProQuest LLC" country="789 East Eisenhower Parkway, Ann Arbor, MI, USA">
        <title>Comparative Genomics and Chromosome Evolution.</title>
        <authorList>
            <person name="Mudd A.B."/>
        </authorList>
    </citation>
    <scope>NUCLEOTIDE SEQUENCE</scope>
    <source>
        <strain evidence="1">237g6f4</strain>
        <tissue evidence="1">Blood</tissue>
    </source>
</reference>
<dbReference type="EMBL" id="WNYA01000010">
    <property type="protein sequence ID" value="KAG8553457.1"/>
    <property type="molecule type" value="Genomic_DNA"/>
</dbReference>
<gene>
    <name evidence="1" type="ORF">GDO81_003417</name>
</gene>
<accession>A0AAV7A127</accession>
<dbReference type="AlphaFoldDB" id="A0AAV7A127"/>
<organism evidence="1 2">
    <name type="scientific">Engystomops pustulosus</name>
    <name type="common">Tungara frog</name>
    <name type="synonym">Physalaemus pustulosus</name>
    <dbReference type="NCBI Taxonomy" id="76066"/>
    <lineage>
        <taxon>Eukaryota</taxon>
        <taxon>Metazoa</taxon>
        <taxon>Chordata</taxon>
        <taxon>Craniata</taxon>
        <taxon>Vertebrata</taxon>
        <taxon>Euteleostomi</taxon>
        <taxon>Amphibia</taxon>
        <taxon>Batrachia</taxon>
        <taxon>Anura</taxon>
        <taxon>Neobatrachia</taxon>
        <taxon>Hyloidea</taxon>
        <taxon>Leptodactylidae</taxon>
        <taxon>Leiuperinae</taxon>
        <taxon>Engystomops</taxon>
    </lineage>
</organism>
<sequence>MSSRSIFLYNLSLSINFNSTSFGFSHICTQFVSYIQKKRLGCTAQAKISAVIQNPSPRPVAAYSDDS</sequence>
<keyword evidence="2" id="KW-1185">Reference proteome</keyword>
<name>A0AAV7A127_ENGPU</name>
<dbReference type="Proteomes" id="UP000824782">
    <property type="component" value="Unassembled WGS sequence"/>
</dbReference>